<feature type="transmembrane region" description="Helical" evidence="2">
    <location>
        <begin position="85"/>
        <end position="102"/>
    </location>
</feature>
<organism evidence="4 5">
    <name type="scientific">Haemophilus influenzae</name>
    <dbReference type="NCBI Taxonomy" id="727"/>
    <lineage>
        <taxon>Bacteria</taxon>
        <taxon>Pseudomonadati</taxon>
        <taxon>Pseudomonadota</taxon>
        <taxon>Gammaproteobacteria</taxon>
        <taxon>Pasteurellales</taxon>
        <taxon>Pasteurellaceae</taxon>
        <taxon>Haemophilus</taxon>
    </lineage>
</organism>
<dbReference type="GO" id="GO:0005886">
    <property type="term" value="C:plasma membrane"/>
    <property type="evidence" value="ECO:0007669"/>
    <property type="project" value="TreeGrafter"/>
</dbReference>
<dbReference type="InterPro" id="IPR050882">
    <property type="entry name" value="Prepilin_peptidase/N-MTase"/>
</dbReference>
<dbReference type="GO" id="GO:0004190">
    <property type="term" value="F:aspartic-type endopeptidase activity"/>
    <property type="evidence" value="ECO:0007669"/>
    <property type="project" value="InterPro"/>
</dbReference>
<feature type="transmembrane region" description="Helical" evidence="2">
    <location>
        <begin position="171"/>
        <end position="202"/>
    </location>
</feature>
<feature type="transmembrane region" description="Helical" evidence="2">
    <location>
        <begin position="208"/>
        <end position="225"/>
    </location>
</feature>
<dbReference type="PATRIC" id="fig|727.564.peg.1248"/>
<feature type="domain" description="Prepilin type IV endopeptidase peptidase" evidence="3">
    <location>
        <begin position="92"/>
        <end position="200"/>
    </location>
</feature>
<evidence type="ECO:0000313" key="4">
    <source>
        <dbReference type="EMBL" id="KIS36363.1"/>
    </source>
</evidence>
<dbReference type="Gene3D" id="1.20.120.1220">
    <property type="match status" value="1"/>
</dbReference>
<feature type="transmembrane region" description="Helical" evidence="2">
    <location>
        <begin position="62"/>
        <end position="79"/>
    </location>
</feature>
<keyword evidence="2" id="KW-1133">Transmembrane helix</keyword>
<name>A0A0D0HPN0_HAEIF</name>
<gene>
    <name evidence="4" type="primary">pppA</name>
    <name evidence="4" type="ORF">NTHI1209_02007</name>
</gene>
<accession>A0A0D0HPN0</accession>
<sequence>MIYFTMFLLGGILGIALWFYLSGFITRLQQDIYATYVELFPQNRSPFQPHFASIQQKKCGHILRYFFSIGVGFIFLQIAFKDSIFTVWIGLTLIILWTISYLDWYYQLISTTPCLWLLTLGLFGADNNFSLLTLSESIKSAASFFIVFYAIYWIAKCYYRKEAFGRGDYWLAMALGSFIHLETLPHFLLLASVLGICFSLIHKKKKEFIPFAPFMNLSAIIIYLVKYYGY</sequence>
<dbReference type="PANTHER" id="PTHR30487:SF0">
    <property type="entry name" value="PREPILIN LEADER PEPTIDASE_N-METHYLTRANSFERASE-RELATED"/>
    <property type="match status" value="1"/>
</dbReference>
<dbReference type="FunFam" id="1.20.120.1220:FF:000010">
    <property type="entry name" value="Putative type 4 prepilin-like proteins leader peptide-processing enzyme"/>
    <property type="match status" value="1"/>
</dbReference>
<dbReference type="GO" id="GO:0006465">
    <property type="term" value="P:signal peptide processing"/>
    <property type="evidence" value="ECO:0007669"/>
    <property type="project" value="TreeGrafter"/>
</dbReference>
<evidence type="ECO:0000313" key="5">
    <source>
        <dbReference type="Proteomes" id="UP000050700"/>
    </source>
</evidence>
<dbReference type="PANTHER" id="PTHR30487">
    <property type="entry name" value="TYPE 4 PREPILIN-LIKE PROTEINS LEADER PEPTIDE-PROCESSING ENZYME"/>
    <property type="match status" value="1"/>
</dbReference>
<reference evidence="4 5" key="1">
    <citation type="submission" date="2014-05" db="EMBL/GenBank/DDBJ databases">
        <title>Methylome analysis of the phasevarions of Haemophilus influenzae.</title>
        <authorList>
            <person name="Atack J.M."/>
            <person name="Fox K.L."/>
            <person name="Power P.M."/>
            <person name="Clark T."/>
            <person name="Jurcisek J."/>
            <person name="Korlach J."/>
            <person name="Bakaletz L.O."/>
            <person name="Jennings M.P."/>
        </authorList>
    </citation>
    <scope>NUCLEOTIDE SEQUENCE [LARGE SCALE GENOMIC DNA]</scope>
    <source>
        <strain evidence="4 5">1209</strain>
    </source>
</reference>
<comment type="caution">
    <text evidence="4">The sequence shown here is derived from an EMBL/GenBank/DDBJ whole genome shotgun (WGS) entry which is preliminary data.</text>
</comment>
<keyword evidence="2" id="KW-0812">Transmembrane</keyword>
<evidence type="ECO:0000256" key="2">
    <source>
        <dbReference type="SAM" id="Phobius"/>
    </source>
</evidence>
<dbReference type="InterPro" id="IPR000045">
    <property type="entry name" value="Prepilin_IV_endopep_pep"/>
</dbReference>
<evidence type="ECO:0000256" key="1">
    <source>
        <dbReference type="ARBA" id="ARBA00005801"/>
    </source>
</evidence>
<evidence type="ECO:0000259" key="3">
    <source>
        <dbReference type="Pfam" id="PF01478"/>
    </source>
</evidence>
<dbReference type="Proteomes" id="UP000050700">
    <property type="component" value="Unassembled WGS sequence"/>
</dbReference>
<dbReference type="RefSeq" id="WP_042601125.1">
    <property type="nucleotide sequence ID" value="NZ_CP089168.1"/>
</dbReference>
<dbReference type="EMBL" id="JMQP01000002">
    <property type="protein sequence ID" value="KIS36363.1"/>
    <property type="molecule type" value="Genomic_DNA"/>
</dbReference>
<feature type="transmembrane region" description="Helical" evidence="2">
    <location>
        <begin position="140"/>
        <end position="159"/>
    </location>
</feature>
<comment type="similarity">
    <text evidence="1">Belongs to the peptidase A24 family.</text>
</comment>
<dbReference type="Pfam" id="PF01478">
    <property type="entry name" value="Peptidase_A24"/>
    <property type="match status" value="1"/>
</dbReference>
<feature type="transmembrane region" description="Helical" evidence="2">
    <location>
        <begin position="114"/>
        <end position="134"/>
    </location>
</feature>
<dbReference type="AlphaFoldDB" id="A0A0D0HPN0"/>
<protein>
    <submittedName>
        <fullName evidence="4">Leader peptidase pppA</fullName>
    </submittedName>
</protein>
<feature type="transmembrane region" description="Helical" evidence="2">
    <location>
        <begin position="6"/>
        <end position="25"/>
    </location>
</feature>
<keyword evidence="2" id="KW-0472">Membrane</keyword>
<proteinExistence type="inferred from homology"/>